<evidence type="ECO:0000313" key="2">
    <source>
        <dbReference type="Proteomes" id="UP001059596"/>
    </source>
</evidence>
<dbReference type="AlphaFoldDB" id="A0A9Q0BT71"/>
<evidence type="ECO:0000313" key="1">
    <source>
        <dbReference type="EMBL" id="KAI8043266.1"/>
    </source>
</evidence>
<gene>
    <name evidence="1" type="ORF">M5D96_004593</name>
</gene>
<reference evidence="1" key="1">
    <citation type="journal article" date="2023" name="Genome Biol. Evol.">
        <title>Long-read-based Genome Assembly of Drosophila gunungcola Reveals Fewer Chemosensory Genes in Flower-breeding Species.</title>
        <authorList>
            <person name="Negi A."/>
            <person name="Liao B.Y."/>
            <person name="Yeh S.D."/>
        </authorList>
    </citation>
    <scope>NUCLEOTIDE SEQUENCE</scope>
    <source>
        <strain evidence="1">Sukarami</strain>
    </source>
</reference>
<sequence>MSTGGNTWCQNKNSLHLIKRGCSWLGLRQASAMIETQPDICFGLWLVGPVSPICSPLQNTRGRSGEPEKVIRCQRP</sequence>
<dbReference type="EMBL" id="JAMKOV010000002">
    <property type="protein sequence ID" value="KAI8043266.1"/>
    <property type="molecule type" value="Genomic_DNA"/>
</dbReference>
<comment type="caution">
    <text evidence="1">The sequence shown here is derived from an EMBL/GenBank/DDBJ whole genome shotgun (WGS) entry which is preliminary data.</text>
</comment>
<proteinExistence type="predicted"/>
<keyword evidence="2" id="KW-1185">Reference proteome</keyword>
<protein>
    <submittedName>
        <fullName evidence="1">Uncharacterized protein</fullName>
    </submittedName>
</protein>
<dbReference type="Proteomes" id="UP001059596">
    <property type="component" value="Unassembled WGS sequence"/>
</dbReference>
<name>A0A9Q0BT71_9MUSC</name>
<accession>A0A9Q0BT71</accession>
<organism evidence="1 2">
    <name type="scientific">Drosophila gunungcola</name>
    <name type="common">fruit fly</name>
    <dbReference type="NCBI Taxonomy" id="103775"/>
    <lineage>
        <taxon>Eukaryota</taxon>
        <taxon>Metazoa</taxon>
        <taxon>Ecdysozoa</taxon>
        <taxon>Arthropoda</taxon>
        <taxon>Hexapoda</taxon>
        <taxon>Insecta</taxon>
        <taxon>Pterygota</taxon>
        <taxon>Neoptera</taxon>
        <taxon>Endopterygota</taxon>
        <taxon>Diptera</taxon>
        <taxon>Brachycera</taxon>
        <taxon>Muscomorpha</taxon>
        <taxon>Ephydroidea</taxon>
        <taxon>Drosophilidae</taxon>
        <taxon>Drosophila</taxon>
        <taxon>Sophophora</taxon>
    </lineage>
</organism>